<feature type="domain" description="EAL" evidence="1">
    <location>
        <begin position="15"/>
        <end position="260"/>
    </location>
</feature>
<evidence type="ECO:0000259" key="1">
    <source>
        <dbReference type="PROSITE" id="PS50883"/>
    </source>
</evidence>
<dbReference type="EMBL" id="CP032092">
    <property type="protein sequence ID" value="AXV67702.1"/>
    <property type="molecule type" value="Genomic_DNA"/>
</dbReference>
<reference evidence="2 3" key="1">
    <citation type="submission" date="2018-08" db="EMBL/GenBank/DDBJ databases">
        <title>Draft genome sequence of Pseudoalteromonas donghaensis HJ51.</title>
        <authorList>
            <person name="Oh J."/>
            <person name="Roh D."/>
        </authorList>
    </citation>
    <scope>NUCLEOTIDE SEQUENCE [LARGE SCALE GENOMIC DNA]</scope>
    <source>
        <strain evidence="2 3">HJ51</strain>
        <plasmid evidence="2 3">unnamed2</plasmid>
    </source>
</reference>
<sequence length="260" mass="29495">MRGVTMLADNREIIIESDVSAIRQAEFDFKSFTFHFQPIFCLKTNKVVMYEALLRSRQFASISIEELVIDVISSGKSDQLTLLTLEAIRPYVSDPKFNDVKFTVNLEPAQVASEGFKRLVNYYFRKFKIDMTRVIFEITERPCSHKMFNDVLVNTNSMTANGYLFAIDDFGTGVSNFEMLCELDVYMIKLDGNFGIKSLHDINCQKVFKFVSTFNESFGCKVCAEGLETEEHVELARGLGFCFGQGYGLGMPKVLTGIVE</sequence>
<accession>A0AAD0WEP9</accession>
<dbReference type="InterPro" id="IPR001633">
    <property type="entry name" value="EAL_dom"/>
</dbReference>
<evidence type="ECO:0000313" key="2">
    <source>
        <dbReference type="EMBL" id="AXV67702.1"/>
    </source>
</evidence>
<evidence type="ECO:0000313" key="3">
    <source>
        <dbReference type="Proteomes" id="UP000264605"/>
    </source>
</evidence>
<dbReference type="SMART" id="SM00052">
    <property type="entry name" value="EAL"/>
    <property type="match status" value="1"/>
</dbReference>
<dbReference type="CDD" id="cd01948">
    <property type="entry name" value="EAL"/>
    <property type="match status" value="1"/>
</dbReference>
<keyword evidence="2" id="KW-0614">Plasmid</keyword>
<organism evidence="2 3">
    <name type="scientific">Pseudoalteromonas lipolytica</name>
    <dbReference type="NCBI Taxonomy" id="570156"/>
    <lineage>
        <taxon>Bacteria</taxon>
        <taxon>Pseudomonadati</taxon>
        <taxon>Pseudomonadota</taxon>
        <taxon>Gammaproteobacteria</taxon>
        <taxon>Alteromonadales</taxon>
        <taxon>Pseudoalteromonadaceae</taxon>
        <taxon>Pseudoalteromonas</taxon>
    </lineage>
</organism>
<protein>
    <submittedName>
        <fullName evidence="2">EAL domain-containing protein</fullName>
    </submittedName>
</protein>
<dbReference type="PANTHER" id="PTHR33121:SF79">
    <property type="entry name" value="CYCLIC DI-GMP PHOSPHODIESTERASE PDED-RELATED"/>
    <property type="match status" value="1"/>
</dbReference>
<gene>
    <name evidence="2" type="ORF">D0907_20450</name>
</gene>
<dbReference type="InterPro" id="IPR035919">
    <property type="entry name" value="EAL_sf"/>
</dbReference>
<dbReference type="InterPro" id="IPR050706">
    <property type="entry name" value="Cyclic-di-GMP_PDE-like"/>
</dbReference>
<dbReference type="PROSITE" id="PS50883">
    <property type="entry name" value="EAL"/>
    <property type="match status" value="1"/>
</dbReference>
<dbReference type="Gene3D" id="3.20.20.450">
    <property type="entry name" value="EAL domain"/>
    <property type="match status" value="1"/>
</dbReference>
<dbReference type="PANTHER" id="PTHR33121">
    <property type="entry name" value="CYCLIC DI-GMP PHOSPHODIESTERASE PDEF"/>
    <property type="match status" value="1"/>
</dbReference>
<dbReference type="Proteomes" id="UP000264605">
    <property type="component" value="Plasmid unnamed2"/>
</dbReference>
<dbReference type="GO" id="GO:0071111">
    <property type="term" value="F:cyclic-guanylate-specific phosphodiesterase activity"/>
    <property type="evidence" value="ECO:0007669"/>
    <property type="project" value="InterPro"/>
</dbReference>
<dbReference type="KEGG" id="pdj:D0907_20450"/>
<dbReference type="SUPFAM" id="SSF141868">
    <property type="entry name" value="EAL domain-like"/>
    <property type="match status" value="1"/>
</dbReference>
<geneLocation type="plasmid" evidence="2 3">
    <name>unnamed2</name>
</geneLocation>
<dbReference type="AlphaFoldDB" id="A0AAD0WEP9"/>
<name>A0AAD0WEP9_9GAMM</name>
<proteinExistence type="predicted"/>
<dbReference type="Pfam" id="PF00563">
    <property type="entry name" value="EAL"/>
    <property type="match status" value="1"/>
</dbReference>